<accession>A0A250IBN3</accession>
<name>A0A250IBN3_9BACT</name>
<feature type="region of interest" description="Disordered" evidence="1">
    <location>
        <begin position="28"/>
        <end position="65"/>
    </location>
</feature>
<protein>
    <submittedName>
        <fullName evidence="2">Uncharacterized protein</fullName>
    </submittedName>
</protein>
<dbReference type="KEGG" id="mbd:MEBOL_002713"/>
<reference evidence="2 3" key="1">
    <citation type="submission" date="2017-06" db="EMBL/GenBank/DDBJ databases">
        <authorList>
            <person name="Kim H.J."/>
            <person name="Triplett B.A."/>
        </authorList>
    </citation>
    <scope>NUCLEOTIDE SEQUENCE [LARGE SCALE GENOMIC DNA]</scope>
    <source>
        <strain evidence="2 3">DSM 14713</strain>
    </source>
</reference>
<dbReference type="Proteomes" id="UP000217289">
    <property type="component" value="Chromosome"/>
</dbReference>
<dbReference type="EMBL" id="CP022163">
    <property type="protein sequence ID" value="ATB29264.1"/>
    <property type="molecule type" value="Genomic_DNA"/>
</dbReference>
<feature type="compositionally biased region" description="Basic and acidic residues" evidence="1">
    <location>
        <begin position="28"/>
        <end position="38"/>
    </location>
</feature>
<proteinExistence type="predicted"/>
<dbReference type="AlphaFoldDB" id="A0A250IBN3"/>
<evidence type="ECO:0000313" key="3">
    <source>
        <dbReference type="Proteomes" id="UP000217289"/>
    </source>
</evidence>
<evidence type="ECO:0000256" key="1">
    <source>
        <dbReference type="SAM" id="MobiDB-lite"/>
    </source>
</evidence>
<organism evidence="2 3">
    <name type="scientific">Melittangium boletus DSM 14713</name>
    <dbReference type="NCBI Taxonomy" id="1294270"/>
    <lineage>
        <taxon>Bacteria</taxon>
        <taxon>Pseudomonadati</taxon>
        <taxon>Myxococcota</taxon>
        <taxon>Myxococcia</taxon>
        <taxon>Myxococcales</taxon>
        <taxon>Cystobacterineae</taxon>
        <taxon>Archangiaceae</taxon>
        <taxon>Melittangium</taxon>
    </lineage>
</organism>
<keyword evidence="3" id="KW-1185">Reference proteome</keyword>
<evidence type="ECO:0000313" key="2">
    <source>
        <dbReference type="EMBL" id="ATB29264.1"/>
    </source>
</evidence>
<sequence length="92" mass="10286">MRNRGHTEKPSNLLRLGEEERRRAVRGLEEEVEAEARAPNKPVLGTRAVRAQHPHTRPVKIDMLPTLPDAPVHGALRKPSAPDCLRGISWGM</sequence>
<gene>
    <name evidence="2" type="ORF">MEBOL_002713</name>
</gene>